<feature type="compositionally biased region" description="Polar residues" evidence="1">
    <location>
        <begin position="89"/>
        <end position="101"/>
    </location>
</feature>
<feature type="compositionally biased region" description="Polar residues" evidence="1">
    <location>
        <begin position="450"/>
        <end position="463"/>
    </location>
</feature>
<feature type="compositionally biased region" description="Polar residues" evidence="1">
    <location>
        <begin position="704"/>
        <end position="744"/>
    </location>
</feature>
<protein>
    <submittedName>
        <fullName evidence="2">Uncharacterized protein</fullName>
    </submittedName>
</protein>
<evidence type="ECO:0000256" key="1">
    <source>
        <dbReference type="SAM" id="MobiDB-lite"/>
    </source>
</evidence>
<feature type="region of interest" description="Disordered" evidence="1">
    <location>
        <begin position="670"/>
        <end position="811"/>
    </location>
</feature>
<feature type="compositionally biased region" description="Low complexity" evidence="1">
    <location>
        <begin position="424"/>
        <end position="442"/>
    </location>
</feature>
<dbReference type="AlphaFoldDB" id="A0A4Y7T9Z1"/>
<feature type="region of interest" description="Disordered" evidence="1">
    <location>
        <begin position="399"/>
        <end position="493"/>
    </location>
</feature>
<dbReference type="EMBL" id="QPFP01000020">
    <property type="protein sequence ID" value="TEB30983.1"/>
    <property type="molecule type" value="Genomic_DNA"/>
</dbReference>
<reference evidence="2 3" key="1">
    <citation type="journal article" date="2019" name="Nat. Ecol. Evol.">
        <title>Megaphylogeny resolves global patterns of mushroom evolution.</title>
        <authorList>
            <person name="Varga T."/>
            <person name="Krizsan K."/>
            <person name="Foldi C."/>
            <person name="Dima B."/>
            <person name="Sanchez-Garcia M."/>
            <person name="Sanchez-Ramirez S."/>
            <person name="Szollosi G.J."/>
            <person name="Szarkandi J.G."/>
            <person name="Papp V."/>
            <person name="Albert L."/>
            <person name="Andreopoulos W."/>
            <person name="Angelini C."/>
            <person name="Antonin V."/>
            <person name="Barry K.W."/>
            <person name="Bougher N.L."/>
            <person name="Buchanan P."/>
            <person name="Buyck B."/>
            <person name="Bense V."/>
            <person name="Catcheside P."/>
            <person name="Chovatia M."/>
            <person name="Cooper J."/>
            <person name="Damon W."/>
            <person name="Desjardin D."/>
            <person name="Finy P."/>
            <person name="Geml J."/>
            <person name="Haridas S."/>
            <person name="Hughes K."/>
            <person name="Justo A."/>
            <person name="Karasinski D."/>
            <person name="Kautmanova I."/>
            <person name="Kiss B."/>
            <person name="Kocsube S."/>
            <person name="Kotiranta H."/>
            <person name="LaButti K.M."/>
            <person name="Lechner B.E."/>
            <person name="Liimatainen K."/>
            <person name="Lipzen A."/>
            <person name="Lukacs Z."/>
            <person name="Mihaltcheva S."/>
            <person name="Morgado L.N."/>
            <person name="Niskanen T."/>
            <person name="Noordeloos M.E."/>
            <person name="Ohm R.A."/>
            <person name="Ortiz-Santana B."/>
            <person name="Ovrebo C."/>
            <person name="Racz N."/>
            <person name="Riley R."/>
            <person name="Savchenko A."/>
            <person name="Shiryaev A."/>
            <person name="Soop K."/>
            <person name="Spirin V."/>
            <person name="Szebenyi C."/>
            <person name="Tomsovsky M."/>
            <person name="Tulloss R.E."/>
            <person name="Uehling J."/>
            <person name="Grigoriev I.V."/>
            <person name="Vagvolgyi C."/>
            <person name="Papp T."/>
            <person name="Martin F.M."/>
            <person name="Miettinen O."/>
            <person name="Hibbett D.S."/>
            <person name="Nagy L.G."/>
        </authorList>
    </citation>
    <scope>NUCLEOTIDE SEQUENCE [LARGE SCALE GENOMIC DNA]</scope>
    <source>
        <strain evidence="2 3">FP101781</strain>
    </source>
</reference>
<feature type="compositionally biased region" description="Polar residues" evidence="1">
    <location>
        <begin position="161"/>
        <end position="173"/>
    </location>
</feature>
<feature type="compositionally biased region" description="Low complexity" evidence="1">
    <location>
        <begin position="102"/>
        <end position="116"/>
    </location>
</feature>
<feature type="compositionally biased region" description="Pro residues" evidence="1">
    <location>
        <begin position="410"/>
        <end position="423"/>
    </location>
</feature>
<feature type="region of interest" description="Disordered" evidence="1">
    <location>
        <begin position="1"/>
        <end position="174"/>
    </location>
</feature>
<gene>
    <name evidence="2" type="ORF">FA13DRAFT_473974</name>
</gene>
<keyword evidence="3" id="KW-1185">Reference proteome</keyword>
<feature type="compositionally biased region" description="Basic and acidic residues" evidence="1">
    <location>
        <begin position="986"/>
        <end position="1032"/>
    </location>
</feature>
<feature type="compositionally biased region" description="Polar residues" evidence="1">
    <location>
        <begin position="753"/>
        <end position="763"/>
    </location>
</feature>
<sequence length="1071" mass="113168">MRRLDGNRPDLMRPYSLHLPSLDESSNTDAAPRSRYGSLRWHNSNTPSRPSSASYHQDPFASNEWSRSATSKRDSVQSSRSSLFPQPRRFSNSIAPTRTMESSMSSPSVLASPNSSIDTQSRIPVPVQRRGTNQNKNFYVVGRKPVHDPGIEVAPRPPPATQANESPTPSPGTISAKAFRRSVASAHSIMQLDANASTLSFHSTASGGVGVRPRSKSHSSQIPQAKGKARRVVSESAATALGGDGAEETESELPYHISMPAYDGIQQQHPPWLDRANDQGTPSISDFGEAGSFFREIMDSRDDGERDGEPQQGSGTRLCSRLIEELGSQDSSHNRIAQAPRASVGATNVCDTEPAVLLQAMANETQRMLDERYGVLPESSALPIPPSPLELDLTRANTTKSGTSTVPQPKRVPPPAIPSPLLTPKPKISQSSMSQVSSPQSSNFVRISRRTPSSSPLSHQGNGVSKKHKAKQPSLLGRLFSPTRPKSTPVSQPLRAAPCPAWITGAFVIDPTLRVPGGILSVSSMLSPTRNSAYMGNMGAGAGGEKKNLVLEVQNGGIDVTVKLVSQACGEKGDVVSTKIELNLLGVSAPARGGLDREAKDKRTRKNGKGCEAEGKDEVYPIVARVDAPNPRPPLYLIASTVASPSIEHAQKHATPSKLDAKDYVLVEAPISPPTSPRQAKRSLPSTHPNTAPKGSKGSDQRPSRSSTGELSSLKSGTPESSRVSRSSTTGKRLSKASTATNATARPYHLPSSLVTNTSQSSAEGMDDGATSTLPFPAPGQANINSSSAAPTPRGLPAAIEDSPDVDPKRIASTSPIHLALPTTFRGPLSVTVLSVSEEGGVGAHVHMSPAVQRMAVLLQETSGEGEGRQVWFVGGLGLLQQEGGGEGGGGGGGDEDSIFSEDEDENDAIFSGVWNMGGEVAKAREHDQRVGGSGKSNGKAKTSGTAKTSKNKAALGTSPSKPSRLPRARKTASGRDAPTPTPRSSESDSAGHGERMSRFGSDDRGERRRTGDGDRVNGDERGYSPQEEWKGDRVDLLVGRGKIFLRFWDECVPGAGTGLGTGTGPVVGSW</sequence>
<accession>A0A4Y7T9Z1</accession>
<organism evidence="2 3">
    <name type="scientific">Coprinellus micaceus</name>
    <name type="common">Glistening ink-cap mushroom</name>
    <name type="synonym">Coprinus micaceus</name>
    <dbReference type="NCBI Taxonomy" id="71717"/>
    <lineage>
        <taxon>Eukaryota</taxon>
        <taxon>Fungi</taxon>
        <taxon>Dikarya</taxon>
        <taxon>Basidiomycota</taxon>
        <taxon>Agaricomycotina</taxon>
        <taxon>Agaricomycetes</taxon>
        <taxon>Agaricomycetidae</taxon>
        <taxon>Agaricales</taxon>
        <taxon>Agaricineae</taxon>
        <taxon>Psathyrellaceae</taxon>
        <taxon>Coprinellus</taxon>
    </lineage>
</organism>
<proteinExistence type="predicted"/>
<dbReference type="OrthoDB" id="2593559at2759"/>
<dbReference type="Proteomes" id="UP000298030">
    <property type="component" value="Unassembled WGS sequence"/>
</dbReference>
<feature type="compositionally biased region" description="Gly residues" evidence="1">
    <location>
        <begin position="882"/>
        <end position="893"/>
    </location>
</feature>
<comment type="caution">
    <text evidence="2">The sequence shown here is derived from an EMBL/GenBank/DDBJ whole genome shotgun (WGS) entry which is preliminary data.</text>
</comment>
<feature type="region of interest" description="Disordered" evidence="1">
    <location>
        <begin position="924"/>
        <end position="1032"/>
    </location>
</feature>
<feature type="region of interest" description="Disordered" evidence="1">
    <location>
        <begin position="882"/>
        <end position="901"/>
    </location>
</feature>
<name>A0A4Y7T9Z1_COPMI</name>
<evidence type="ECO:0000313" key="3">
    <source>
        <dbReference type="Proteomes" id="UP000298030"/>
    </source>
</evidence>
<feature type="region of interest" description="Disordered" evidence="1">
    <location>
        <begin position="204"/>
        <end position="250"/>
    </location>
</feature>
<feature type="compositionally biased region" description="Basic and acidic residues" evidence="1">
    <location>
        <begin position="1"/>
        <end position="11"/>
    </location>
</feature>
<feature type="compositionally biased region" description="Low complexity" evidence="1">
    <location>
        <begin position="938"/>
        <end position="955"/>
    </location>
</feature>
<feature type="compositionally biased region" description="Polar residues" evidence="1">
    <location>
        <begin position="41"/>
        <end position="55"/>
    </location>
</feature>
<evidence type="ECO:0000313" key="2">
    <source>
        <dbReference type="EMBL" id="TEB30983.1"/>
    </source>
</evidence>